<accession>A0A0C3QTA6</accession>
<keyword evidence="6" id="KW-1133">Transmembrane helix</keyword>
<dbReference type="GO" id="GO:0045039">
    <property type="term" value="P:protein insertion into mitochondrial inner membrane"/>
    <property type="evidence" value="ECO:0007669"/>
    <property type="project" value="TreeGrafter"/>
</dbReference>
<evidence type="ECO:0000256" key="5">
    <source>
        <dbReference type="ARBA" id="ARBA00022803"/>
    </source>
</evidence>
<comment type="subcellular location">
    <subcellularLocation>
        <location evidence="1">Mitochondrion outer membrane</location>
        <topology evidence="1">Single-pass membrane protein</topology>
    </subcellularLocation>
</comment>
<dbReference type="GO" id="GO:0005741">
    <property type="term" value="C:mitochondrial outer membrane"/>
    <property type="evidence" value="ECO:0007669"/>
    <property type="project" value="UniProtKB-SubCell"/>
</dbReference>
<evidence type="ECO:0000256" key="3">
    <source>
        <dbReference type="ARBA" id="ARBA00022737"/>
    </source>
</evidence>
<keyword evidence="2" id="KW-0812">Transmembrane</keyword>
<keyword evidence="5" id="KW-0802">TPR repeat</keyword>
<dbReference type="HOGENOM" id="CLU_1289784_0_0_1"/>
<feature type="compositionally biased region" description="Basic and acidic residues" evidence="10">
    <location>
        <begin position="89"/>
        <end position="98"/>
    </location>
</feature>
<keyword evidence="12" id="KW-1185">Reference proteome</keyword>
<evidence type="ECO:0000256" key="9">
    <source>
        <dbReference type="ARBA" id="ARBA00038030"/>
    </source>
</evidence>
<evidence type="ECO:0000256" key="2">
    <source>
        <dbReference type="ARBA" id="ARBA00022692"/>
    </source>
</evidence>
<sequence length="214" mass="22751">MAPIAPPSSSSASDGLIDKIQNFVAENKKAVLIGSVVAAGGVGYYVYSRSGASSASDPKSLEAGDKKKKKKGGESGKKKGVNDPDGPLLEERKPKITTDETSTDAPESPELSPAEIAAMSRSERAALAAQYKSKGNAAYQKRDFSHAIDLYSKAIAVAAVPEAVFYSNRAACYLNLQPPEYENVVRDCDEALKLDPTYIKVGWEPPGRIVEIGI</sequence>
<dbReference type="Gene3D" id="1.25.40.10">
    <property type="entry name" value="Tetratricopeptide repeat domain"/>
    <property type="match status" value="1"/>
</dbReference>
<dbReference type="AlphaFoldDB" id="A0A0C3QTA6"/>
<dbReference type="InterPro" id="IPR019734">
    <property type="entry name" value="TPR_rpt"/>
</dbReference>
<feature type="region of interest" description="Disordered" evidence="10">
    <location>
        <begin position="50"/>
        <end position="111"/>
    </location>
</feature>
<reference evidence="11 12" key="1">
    <citation type="submission" date="2014-04" db="EMBL/GenBank/DDBJ databases">
        <authorList>
            <consortium name="DOE Joint Genome Institute"/>
            <person name="Kuo A."/>
            <person name="Girlanda M."/>
            <person name="Perotto S."/>
            <person name="Kohler A."/>
            <person name="Nagy L.G."/>
            <person name="Floudas D."/>
            <person name="Copeland A."/>
            <person name="Barry K.W."/>
            <person name="Cichocki N."/>
            <person name="Veneault-Fourrey C."/>
            <person name="LaButti K."/>
            <person name="Lindquist E.A."/>
            <person name="Lipzen A."/>
            <person name="Lundell T."/>
            <person name="Morin E."/>
            <person name="Murat C."/>
            <person name="Sun H."/>
            <person name="Tunlid A."/>
            <person name="Henrissat B."/>
            <person name="Grigoriev I.V."/>
            <person name="Hibbett D.S."/>
            <person name="Martin F."/>
            <person name="Nordberg H.P."/>
            <person name="Cantor M.N."/>
            <person name="Hua S.X."/>
        </authorList>
    </citation>
    <scope>NUCLEOTIDE SEQUENCE [LARGE SCALE GENOMIC DNA]</scope>
    <source>
        <strain evidence="11 12">MUT 4182</strain>
    </source>
</reference>
<dbReference type="GO" id="GO:0030943">
    <property type="term" value="F:mitochondrion targeting sequence binding"/>
    <property type="evidence" value="ECO:0007669"/>
    <property type="project" value="TreeGrafter"/>
</dbReference>
<evidence type="ECO:0000256" key="7">
    <source>
        <dbReference type="ARBA" id="ARBA00023128"/>
    </source>
</evidence>
<gene>
    <name evidence="11" type="ORF">M407DRAFT_108477</name>
</gene>
<dbReference type="PANTHER" id="PTHR46208:SF1">
    <property type="entry name" value="MITOCHONDRIAL IMPORT RECEPTOR SUBUNIT TOM70"/>
    <property type="match status" value="1"/>
</dbReference>
<evidence type="ECO:0000313" key="11">
    <source>
        <dbReference type="EMBL" id="KIO32366.1"/>
    </source>
</evidence>
<dbReference type="InterPro" id="IPR011990">
    <property type="entry name" value="TPR-like_helical_dom_sf"/>
</dbReference>
<feature type="compositionally biased region" description="Basic and acidic residues" evidence="10">
    <location>
        <begin position="72"/>
        <end position="82"/>
    </location>
</feature>
<proteinExistence type="inferred from homology"/>
<dbReference type="STRING" id="1051891.A0A0C3QTA6"/>
<dbReference type="OrthoDB" id="2942533at2759"/>
<evidence type="ECO:0000256" key="6">
    <source>
        <dbReference type="ARBA" id="ARBA00022989"/>
    </source>
</evidence>
<name>A0A0C3QTA6_9AGAM</name>
<dbReference type="GO" id="GO:0008320">
    <property type="term" value="F:protein transmembrane transporter activity"/>
    <property type="evidence" value="ECO:0007669"/>
    <property type="project" value="TreeGrafter"/>
</dbReference>
<keyword evidence="7" id="KW-0496">Mitochondrion</keyword>
<keyword evidence="4" id="KW-1000">Mitochondrion outer membrane</keyword>
<evidence type="ECO:0000256" key="4">
    <source>
        <dbReference type="ARBA" id="ARBA00022787"/>
    </source>
</evidence>
<keyword evidence="3" id="KW-0677">Repeat</keyword>
<dbReference type="GO" id="GO:0030150">
    <property type="term" value="P:protein import into mitochondrial matrix"/>
    <property type="evidence" value="ECO:0007669"/>
    <property type="project" value="TreeGrafter"/>
</dbReference>
<dbReference type="EMBL" id="KN822955">
    <property type="protein sequence ID" value="KIO32366.1"/>
    <property type="molecule type" value="Genomic_DNA"/>
</dbReference>
<dbReference type="SUPFAM" id="SSF48452">
    <property type="entry name" value="TPR-like"/>
    <property type="match status" value="1"/>
</dbReference>
<evidence type="ECO:0000256" key="10">
    <source>
        <dbReference type="SAM" id="MobiDB-lite"/>
    </source>
</evidence>
<dbReference type="Proteomes" id="UP000054248">
    <property type="component" value="Unassembled WGS sequence"/>
</dbReference>
<organism evidence="11 12">
    <name type="scientific">Tulasnella calospora MUT 4182</name>
    <dbReference type="NCBI Taxonomy" id="1051891"/>
    <lineage>
        <taxon>Eukaryota</taxon>
        <taxon>Fungi</taxon>
        <taxon>Dikarya</taxon>
        <taxon>Basidiomycota</taxon>
        <taxon>Agaricomycotina</taxon>
        <taxon>Agaricomycetes</taxon>
        <taxon>Cantharellales</taxon>
        <taxon>Tulasnellaceae</taxon>
        <taxon>Tulasnella</taxon>
    </lineage>
</organism>
<dbReference type="PANTHER" id="PTHR46208">
    <property type="entry name" value="MITOCHONDRIAL IMPORT RECEPTOR SUBUNIT TOM70"/>
    <property type="match status" value="1"/>
</dbReference>
<evidence type="ECO:0000313" key="12">
    <source>
        <dbReference type="Proteomes" id="UP000054248"/>
    </source>
</evidence>
<dbReference type="SMART" id="SM00028">
    <property type="entry name" value="TPR"/>
    <property type="match status" value="2"/>
</dbReference>
<keyword evidence="8" id="KW-0472">Membrane</keyword>
<protein>
    <submittedName>
        <fullName evidence="11">Uncharacterized protein</fullName>
    </submittedName>
</protein>
<reference evidence="12" key="2">
    <citation type="submission" date="2015-01" db="EMBL/GenBank/DDBJ databases">
        <title>Evolutionary Origins and Diversification of the Mycorrhizal Mutualists.</title>
        <authorList>
            <consortium name="DOE Joint Genome Institute"/>
            <consortium name="Mycorrhizal Genomics Consortium"/>
            <person name="Kohler A."/>
            <person name="Kuo A."/>
            <person name="Nagy L.G."/>
            <person name="Floudas D."/>
            <person name="Copeland A."/>
            <person name="Barry K.W."/>
            <person name="Cichocki N."/>
            <person name="Veneault-Fourrey C."/>
            <person name="LaButti K."/>
            <person name="Lindquist E.A."/>
            <person name="Lipzen A."/>
            <person name="Lundell T."/>
            <person name="Morin E."/>
            <person name="Murat C."/>
            <person name="Riley R."/>
            <person name="Ohm R."/>
            <person name="Sun H."/>
            <person name="Tunlid A."/>
            <person name="Henrissat B."/>
            <person name="Grigoriev I.V."/>
            <person name="Hibbett D.S."/>
            <person name="Martin F."/>
        </authorList>
    </citation>
    <scope>NUCLEOTIDE SEQUENCE [LARGE SCALE GENOMIC DNA]</scope>
    <source>
        <strain evidence="12">MUT 4182</strain>
    </source>
</reference>
<comment type="similarity">
    <text evidence="9">Belongs to the Tom70 family.</text>
</comment>
<evidence type="ECO:0000256" key="1">
    <source>
        <dbReference type="ARBA" id="ARBA00004572"/>
    </source>
</evidence>
<evidence type="ECO:0000256" key="8">
    <source>
        <dbReference type="ARBA" id="ARBA00023136"/>
    </source>
</evidence>